<dbReference type="EMBL" id="KZ772841">
    <property type="protein sequence ID" value="PTQ28174.1"/>
    <property type="molecule type" value="Genomic_DNA"/>
</dbReference>
<sequence>MPCRVPDMESISPGLLWFGGKFSASSRGGLFSSLFKAVAINLWGCFFMFSECKALFIASLSSSGFCLYYLDSSSLRASVGVQL</sequence>
<reference evidence="2" key="1">
    <citation type="journal article" date="2017" name="Cell">
        <title>Insights into land plant evolution garnered from the Marchantia polymorpha genome.</title>
        <authorList>
            <person name="Bowman J.L."/>
            <person name="Kohchi T."/>
            <person name="Yamato K.T."/>
            <person name="Jenkins J."/>
            <person name="Shu S."/>
            <person name="Ishizaki K."/>
            <person name="Yamaoka S."/>
            <person name="Nishihama R."/>
            <person name="Nakamura Y."/>
            <person name="Berger F."/>
            <person name="Adam C."/>
            <person name="Aki S.S."/>
            <person name="Althoff F."/>
            <person name="Araki T."/>
            <person name="Arteaga-Vazquez M.A."/>
            <person name="Balasubrmanian S."/>
            <person name="Barry K."/>
            <person name="Bauer D."/>
            <person name="Boehm C.R."/>
            <person name="Briginshaw L."/>
            <person name="Caballero-Perez J."/>
            <person name="Catarino B."/>
            <person name="Chen F."/>
            <person name="Chiyoda S."/>
            <person name="Chovatia M."/>
            <person name="Davies K.M."/>
            <person name="Delmans M."/>
            <person name="Demura T."/>
            <person name="Dierschke T."/>
            <person name="Dolan L."/>
            <person name="Dorantes-Acosta A.E."/>
            <person name="Eklund D.M."/>
            <person name="Florent S.N."/>
            <person name="Flores-Sandoval E."/>
            <person name="Fujiyama A."/>
            <person name="Fukuzawa H."/>
            <person name="Galik B."/>
            <person name="Grimanelli D."/>
            <person name="Grimwood J."/>
            <person name="Grossniklaus U."/>
            <person name="Hamada T."/>
            <person name="Haseloff J."/>
            <person name="Hetherington A.J."/>
            <person name="Higo A."/>
            <person name="Hirakawa Y."/>
            <person name="Hundley H.N."/>
            <person name="Ikeda Y."/>
            <person name="Inoue K."/>
            <person name="Inoue S.I."/>
            <person name="Ishida S."/>
            <person name="Jia Q."/>
            <person name="Kakita M."/>
            <person name="Kanazawa T."/>
            <person name="Kawai Y."/>
            <person name="Kawashima T."/>
            <person name="Kennedy M."/>
            <person name="Kinose K."/>
            <person name="Kinoshita T."/>
            <person name="Kohara Y."/>
            <person name="Koide E."/>
            <person name="Komatsu K."/>
            <person name="Kopischke S."/>
            <person name="Kubo M."/>
            <person name="Kyozuka J."/>
            <person name="Lagercrantz U."/>
            <person name="Lin S.S."/>
            <person name="Lindquist E."/>
            <person name="Lipzen A.M."/>
            <person name="Lu C.W."/>
            <person name="De Luna E."/>
            <person name="Martienssen R.A."/>
            <person name="Minamino N."/>
            <person name="Mizutani M."/>
            <person name="Mizutani M."/>
            <person name="Mochizuki N."/>
            <person name="Monte I."/>
            <person name="Mosher R."/>
            <person name="Nagasaki H."/>
            <person name="Nakagami H."/>
            <person name="Naramoto S."/>
            <person name="Nishitani K."/>
            <person name="Ohtani M."/>
            <person name="Okamoto T."/>
            <person name="Okumura M."/>
            <person name="Phillips J."/>
            <person name="Pollak B."/>
            <person name="Reinders A."/>
            <person name="Rovekamp M."/>
            <person name="Sano R."/>
            <person name="Sawa S."/>
            <person name="Schmid M.W."/>
            <person name="Shirakawa M."/>
            <person name="Solano R."/>
            <person name="Spunde A."/>
            <person name="Suetsugu N."/>
            <person name="Sugano S."/>
            <person name="Sugiyama A."/>
            <person name="Sun R."/>
            <person name="Suzuki Y."/>
            <person name="Takenaka M."/>
            <person name="Takezawa D."/>
            <person name="Tomogane H."/>
            <person name="Tsuzuki M."/>
            <person name="Ueda T."/>
            <person name="Umeda M."/>
            <person name="Ward J.M."/>
            <person name="Watanabe Y."/>
            <person name="Yazaki K."/>
            <person name="Yokoyama R."/>
            <person name="Yoshitake Y."/>
            <person name="Yotsui I."/>
            <person name="Zachgo S."/>
            <person name="Schmutz J."/>
        </authorList>
    </citation>
    <scope>NUCLEOTIDE SEQUENCE [LARGE SCALE GENOMIC DNA]</scope>
    <source>
        <strain evidence="2">Tak-1</strain>
    </source>
</reference>
<keyword evidence="2" id="KW-1185">Reference proteome</keyword>
<gene>
    <name evidence="1" type="ORF">MARPO_0171s0016</name>
</gene>
<dbReference type="Gramene" id="Mp5g06670.1">
    <property type="protein sequence ID" value="Mp5g06670.1.cds1"/>
    <property type="gene ID" value="Mp5g06670"/>
</dbReference>
<accession>A0A2R6W2T4</accession>
<name>A0A2R6W2T4_MARPO</name>
<dbReference type="Proteomes" id="UP000244005">
    <property type="component" value="Unassembled WGS sequence"/>
</dbReference>
<proteinExistence type="predicted"/>
<protein>
    <submittedName>
        <fullName evidence="1">Uncharacterized protein</fullName>
    </submittedName>
</protein>
<dbReference type="AlphaFoldDB" id="A0A2R6W2T4"/>
<organism evidence="1 2">
    <name type="scientific">Marchantia polymorpha</name>
    <name type="common">Common liverwort</name>
    <name type="synonym">Marchantia aquatica</name>
    <dbReference type="NCBI Taxonomy" id="3197"/>
    <lineage>
        <taxon>Eukaryota</taxon>
        <taxon>Viridiplantae</taxon>
        <taxon>Streptophyta</taxon>
        <taxon>Embryophyta</taxon>
        <taxon>Marchantiophyta</taxon>
        <taxon>Marchantiopsida</taxon>
        <taxon>Marchantiidae</taxon>
        <taxon>Marchantiales</taxon>
        <taxon>Marchantiaceae</taxon>
        <taxon>Marchantia</taxon>
    </lineage>
</organism>
<evidence type="ECO:0000313" key="1">
    <source>
        <dbReference type="EMBL" id="PTQ28174.1"/>
    </source>
</evidence>
<evidence type="ECO:0000313" key="2">
    <source>
        <dbReference type="Proteomes" id="UP000244005"/>
    </source>
</evidence>